<feature type="transmembrane region" description="Helical" evidence="1">
    <location>
        <begin position="6"/>
        <end position="31"/>
    </location>
</feature>
<evidence type="ECO:0008006" key="4">
    <source>
        <dbReference type="Google" id="ProtNLM"/>
    </source>
</evidence>
<evidence type="ECO:0000313" key="2">
    <source>
        <dbReference type="EMBL" id="VUZ46954.1"/>
    </source>
</evidence>
<dbReference type="GO" id="GO:0005634">
    <property type="term" value="C:nucleus"/>
    <property type="evidence" value="ECO:0007669"/>
    <property type="project" value="TreeGrafter"/>
</dbReference>
<keyword evidence="1" id="KW-1133">Transmembrane helix</keyword>
<dbReference type="AlphaFoldDB" id="A0A564YK74"/>
<accession>A0A564YK74</accession>
<dbReference type="Pfam" id="PF10238">
    <property type="entry name" value="Eapp_C"/>
    <property type="match status" value="1"/>
</dbReference>
<organism evidence="2 3">
    <name type="scientific">Hymenolepis diminuta</name>
    <name type="common">Rat tapeworm</name>
    <dbReference type="NCBI Taxonomy" id="6216"/>
    <lineage>
        <taxon>Eukaryota</taxon>
        <taxon>Metazoa</taxon>
        <taxon>Spiralia</taxon>
        <taxon>Lophotrochozoa</taxon>
        <taxon>Platyhelminthes</taxon>
        <taxon>Cestoda</taxon>
        <taxon>Eucestoda</taxon>
        <taxon>Cyclophyllidea</taxon>
        <taxon>Hymenolepididae</taxon>
        <taxon>Hymenolepis</taxon>
    </lineage>
</organism>
<evidence type="ECO:0000313" key="3">
    <source>
        <dbReference type="Proteomes" id="UP000321570"/>
    </source>
</evidence>
<dbReference type="Proteomes" id="UP000321570">
    <property type="component" value="Unassembled WGS sequence"/>
</dbReference>
<proteinExistence type="predicted"/>
<dbReference type="InterPro" id="IPR019370">
    <property type="entry name" value="E2F-assoc_phosphoprotein"/>
</dbReference>
<dbReference type="EMBL" id="CABIJS010000222">
    <property type="protein sequence ID" value="VUZ46954.1"/>
    <property type="molecule type" value="Genomic_DNA"/>
</dbReference>
<dbReference type="PANTHER" id="PTHR15967">
    <property type="entry name" value="E2F-ASSOCIATED PHOSPHOPROTEIN"/>
    <property type="match status" value="1"/>
</dbReference>
<name>A0A564YK74_HYMDI</name>
<protein>
    <recommendedName>
        <fullName evidence="4">E2F-associated phosphoprotein</fullName>
    </recommendedName>
</protein>
<keyword evidence="1" id="KW-0812">Transmembrane</keyword>
<gene>
    <name evidence="2" type="ORF">WMSIL1_LOCUS6778</name>
</gene>
<reference evidence="2 3" key="1">
    <citation type="submission" date="2019-07" db="EMBL/GenBank/DDBJ databases">
        <authorList>
            <person name="Jastrzebski P J."/>
            <person name="Paukszto L."/>
            <person name="Jastrzebski P J."/>
        </authorList>
    </citation>
    <scope>NUCLEOTIDE SEQUENCE [LARGE SCALE GENOMIC DNA]</scope>
    <source>
        <strain evidence="2 3">WMS-il1</strain>
    </source>
</reference>
<evidence type="ECO:0000256" key="1">
    <source>
        <dbReference type="SAM" id="Phobius"/>
    </source>
</evidence>
<keyword evidence="3" id="KW-1185">Reference proteome</keyword>
<sequence>MEAIRYAFNVIGVPVVGSSTSALIGSLYGVACDWWYEKKKRNDCEILDLNKANACRCSVVNTTDVPTIHLLPNDNIVGDENNFEELMKHELESDIISYSSRNAKSKKEASSEQLTNDDLLYDPEEDKINERFAKHLQKVSQNGQIFEDTTDAILNCPGCMRLLSLNCQRHSKYRTQYRTMFTLNCKVADEKTQVPAAIDLSQGTSSADIEDLKKVVCEICNTPVGVLESNGVYHLFNVLASHG</sequence>
<dbReference type="PANTHER" id="PTHR15967:SF0">
    <property type="entry name" value="E2F-ASSOCIATED PHOSPHOPROTEIN"/>
    <property type="match status" value="1"/>
</dbReference>
<keyword evidence="1" id="KW-0472">Membrane</keyword>